<feature type="transmembrane region" description="Helical" evidence="2">
    <location>
        <begin position="72"/>
        <end position="91"/>
    </location>
</feature>
<feature type="transmembrane region" description="Helical" evidence="2">
    <location>
        <begin position="112"/>
        <end position="130"/>
    </location>
</feature>
<feature type="compositionally biased region" description="Basic and acidic residues" evidence="1">
    <location>
        <begin position="290"/>
        <end position="303"/>
    </location>
</feature>
<feature type="transmembrane region" description="Helical" evidence="2">
    <location>
        <begin position="158"/>
        <end position="176"/>
    </location>
</feature>
<keyword evidence="2" id="KW-0812">Transmembrane</keyword>
<feature type="region of interest" description="Disordered" evidence="1">
    <location>
        <begin position="268"/>
        <end position="303"/>
    </location>
</feature>
<protein>
    <recommendedName>
        <fullName evidence="5">AraC family transcriptional regulator</fullName>
    </recommendedName>
</protein>
<evidence type="ECO:0000313" key="4">
    <source>
        <dbReference type="Proteomes" id="UP001501153"/>
    </source>
</evidence>
<feature type="transmembrane region" description="Helical" evidence="2">
    <location>
        <begin position="203"/>
        <end position="224"/>
    </location>
</feature>
<reference evidence="4" key="1">
    <citation type="journal article" date="2019" name="Int. J. Syst. Evol. Microbiol.">
        <title>The Global Catalogue of Microorganisms (GCM) 10K type strain sequencing project: providing services to taxonomists for standard genome sequencing and annotation.</title>
        <authorList>
            <consortium name="The Broad Institute Genomics Platform"/>
            <consortium name="The Broad Institute Genome Sequencing Center for Infectious Disease"/>
            <person name="Wu L."/>
            <person name="Ma J."/>
        </authorList>
    </citation>
    <scope>NUCLEOTIDE SEQUENCE [LARGE SCALE GENOMIC DNA]</scope>
    <source>
        <strain evidence="4">JCM 17923</strain>
    </source>
</reference>
<proteinExistence type="predicted"/>
<sequence length="303" mass="33238">MVFSFGPHTALLLPFVVPGLVATVWLLARAVWRSQLADALLAQLVLLPTLSVAQWLLGYAGWYDSHDGFTTLMFYVPWQLGLALGPAYYLYFRSLTNQAFSLRRQWVHLLPALGQVGLFALAAAYDLLWLRGARGLALPDHFGTKGRASGWLDQLNPALEALGYALLLGYGLRMLADYRRYRRYLNDNFSDPERLRFAGLRQLLVLQLLALALSLSVSGLEALLGPFSYDQAWNAFALRGILIYGLIVVGLQANYAAATSPLRFEEAGPAARSEAEESTAAAVPAQASAEQERLADEKPGPAP</sequence>
<accession>A0ABP8IJ44</accession>
<organism evidence="3 4">
    <name type="scientific">Hymenobacter saemangeumensis</name>
    <dbReference type="NCBI Taxonomy" id="1084522"/>
    <lineage>
        <taxon>Bacteria</taxon>
        <taxon>Pseudomonadati</taxon>
        <taxon>Bacteroidota</taxon>
        <taxon>Cytophagia</taxon>
        <taxon>Cytophagales</taxon>
        <taxon>Hymenobacteraceae</taxon>
        <taxon>Hymenobacter</taxon>
    </lineage>
</organism>
<keyword evidence="2" id="KW-1133">Transmembrane helix</keyword>
<gene>
    <name evidence="3" type="ORF">GCM10023185_26290</name>
</gene>
<keyword evidence="4" id="KW-1185">Reference proteome</keyword>
<feature type="transmembrane region" description="Helical" evidence="2">
    <location>
        <begin position="12"/>
        <end position="32"/>
    </location>
</feature>
<name>A0ABP8IJ44_9BACT</name>
<feature type="transmembrane region" description="Helical" evidence="2">
    <location>
        <begin position="236"/>
        <end position="257"/>
    </location>
</feature>
<evidence type="ECO:0000256" key="1">
    <source>
        <dbReference type="SAM" id="MobiDB-lite"/>
    </source>
</evidence>
<dbReference type="Proteomes" id="UP001501153">
    <property type="component" value="Unassembled WGS sequence"/>
</dbReference>
<comment type="caution">
    <text evidence="3">The sequence shown here is derived from an EMBL/GenBank/DDBJ whole genome shotgun (WGS) entry which is preliminary data.</text>
</comment>
<keyword evidence="2" id="KW-0472">Membrane</keyword>
<evidence type="ECO:0000313" key="3">
    <source>
        <dbReference type="EMBL" id="GAA4359572.1"/>
    </source>
</evidence>
<evidence type="ECO:0008006" key="5">
    <source>
        <dbReference type="Google" id="ProtNLM"/>
    </source>
</evidence>
<feature type="transmembrane region" description="Helical" evidence="2">
    <location>
        <begin position="39"/>
        <end position="60"/>
    </location>
</feature>
<dbReference type="RefSeq" id="WP_345236522.1">
    <property type="nucleotide sequence ID" value="NZ_BAABGZ010000029.1"/>
</dbReference>
<dbReference type="EMBL" id="BAABGZ010000029">
    <property type="protein sequence ID" value="GAA4359572.1"/>
    <property type="molecule type" value="Genomic_DNA"/>
</dbReference>
<feature type="compositionally biased region" description="Low complexity" evidence="1">
    <location>
        <begin position="278"/>
        <end position="289"/>
    </location>
</feature>
<evidence type="ECO:0000256" key="2">
    <source>
        <dbReference type="SAM" id="Phobius"/>
    </source>
</evidence>